<comment type="caution">
    <text evidence="1">The sequence shown here is derived from an EMBL/GenBank/DDBJ whole genome shotgun (WGS) entry which is preliminary data.</text>
</comment>
<accession>A0A6N7Y2P7</accession>
<reference evidence="1 2" key="1">
    <citation type="submission" date="2019-09" db="EMBL/GenBank/DDBJ databases">
        <title>In-depth cultivation of the pig gut microbiome towards novel bacterial diversity and tailored functional studies.</title>
        <authorList>
            <person name="Wylensek D."/>
            <person name="Hitch T.C.A."/>
            <person name="Clavel T."/>
        </authorList>
    </citation>
    <scope>NUCLEOTIDE SEQUENCE [LARGE SCALE GENOMIC DNA]</scope>
    <source>
        <strain evidence="1 2">WCA3-693-APC-4?</strain>
    </source>
</reference>
<dbReference type="Proteomes" id="UP000469523">
    <property type="component" value="Unassembled WGS sequence"/>
</dbReference>
<evidence type="ECO:0000313" key="1">
    <source>
        <dbReference type="EMBL" id="MSU02728.1"/>
    </source>
</evidence>
<keyword evidence="2" id="KW-1185">Reference proteome</keyword>
<protein>
    <submittedName>
        <fullName evidence="1">Uncharacterized protein</fullName>
    </submittedName>
</protein>
<dbReference type="EMBL" id="VUNQ01000041">
    <property type="protein sequence ID" value="MSU02728.1"/>
    <property type="molecule type" value="Genomic_DNA"/>
</dbReference>
<evidence type="ECO:0000313" key="2">
    <source>
        <dbReference type="Proteomes" id="UP000469523"/>
    </source>
</evidence>
<dbReference type="AlphaFoldDB" id="A0A6N7Y2P7"/>
<dbReference type="RefSeq" id="WP_154441826.1">
    <property type="nucleotide sequence ID" value="NZ_JAHLPJ010000001.1"/>
</dbReference>
<sequence>MIQREIESRGIRTASIVHLPKVAEKVKPPRMMHIPFPLGRTFGRAFDTQLQTRIIKDLLDFAIYGEPEELVRLDYKLK</sequence>
<proteinExistence type="predicted"/>
<organism evidence="1 2">
    <name type="scientific">Tissierella pigra</name>
    <dbReference type="NCBI Taxonomy" id="2607614"/>
    <lineage>
        <taxon>Bacteria</taxon>
        <taxon>Bacillati</taxon>
        <taxon>Bacillota</taxon>
        <taxon>Tissierellia</taxon>
        <taxon>Tissierellales</taxon>
        <taxon>Tissierellaceae</taxon>
        <taxon>Tissierella</taxon>
    </lineage>
</organism>
<gene>
    <name evidence="1" type="ORF">FYJ83_14800</name>
</gene>
<name>A0A6N7Y2P7_9FIRM</name>